<evidence type="ECO:0000313" key="2">
    <source>
        <dbReference type="EMBL" id="OMJ70866.1"/>
    </source>
</evidence>
<feature type="coiled-coil region" evidence="1">
    <location>
        <begin position="12"/>
        <end position="53"/>
    </location>
</feature>
<organism evidence="2 3">
    <name type="scientific">Stentor coeruleus</name>
    <dbReference type="NCBI Taxonomy" id="5963"/>
    <lineage>
        <taxon>Eukaryota</taxon>
        <taxon>Sar</taxon>
        <taxon>Alveolata</taxon>
        <taxon>Ciliophora</taxon>
        <taxon>Postciliodesmatophora</taxon>
        <taxon>Heterotrichea</taxon>
        <taxon>Heterotrichida</taxon>
        <taxon>Stentoridae</taxon>
        <taxon>Stentor</taxon>
    </lineage>
</organism>
<accession>A0A1R2B296</accession>
<proteinExistence type="predicted"/>
<evidence type="ECO:0000313" key="3">
    <source>
        <dbReference type="Proteomes" id="UP000187209"/>
    </source>
</evidence>
<protein>
    <submittedName>
        <fullName evidence="2">Uncharacterized protein</fullName>
    </submittedName>
</protein>
<keyword evidence="1" id="KW-0175">Coiled coil</keyword>
<dbReference type="EMBL" id="MPUH01001046">
    <property type="protein sequence ID" value="OMJ70866.1"/>
    <property type="molecule type" value="Genomic_DNA"/>
</dbReference>
<name>A0A1R2B296_9CILI</name>
<evidence type="ECO:0000256" key="1">
    <source>
        <dbReference type="SAM" id="Coils"/>
    </source>
</evidence>
<comment type="caution">
    <text evidence="2">The sequence shown here is derived from an EMBL/GenBank/DDBJ whole genome shotgun (WGS) entry which is preliminary data.</text>
</comment>
<dbReference type="Proteomes" id="UP000187209">
    <property type="component" value="Unassembled WGS sequence"/>
</dbReference>
<keyword evidence="3" id="KW-1185">Reference proteome</keyword>
<feature type="coiled-coil region" evidence="1">
    <location>
        <begin position="226"/>
        <end position="260"/>
    </location>
</feature>
<sequence>MTSETNVLKDIIKGLEIKLLDLNEKVLQIDEKCSQIINEKNQLMKEKENLEIGTNTVELRKFMIDPNDQLFVSTIGNESRNLTVDEVRNLGDKEYIQKNIKLDLAKNYKGELLHTVLLDKNFRIVPRNNQEKFFKINKEVKSDGKFYKAIIDGKNFEIDLNPKASADGKKIVWPIKTIWKGIESEIPWFIIYHTVPNIDINEAAINDIKAKILDLNKSQLENEERIKRSKRKYVEIESKLREHKNDLEKKEQKLSKKKYKCCETELSYLRKIKVEELQAFCKLKKNLNRHFDNFKEENKKDKDEDNRAVGEGINLKQERKFVALLIYNHLEMLKNLFEFCKSLSYDSESQSQQIRNQSLLSARKYMSFYNENISNIKREIFHELEIEVD</sequence>
<reference evidence="2 3" key="1">
    <citation type="submission" date="2016-11" db="EMBL/GenBank/DDBJ databases">
        <title>The macronuclear genome of Stentor coeruleus: a giant cell with tiny introns.</title>
        <authorList>
            <person name="Slabodnick M."/>
            <person name="Ruby J.G."/>
            <person name="Reiff S.B."/>
            <person name="Swart E.C."/>
            <person name="Gosai S."/>
            <person name="Prabakaran S."/>
            <person name="Witkowska E."/>
            <person name="Larue G.E."/>
            <person name="Fisher S."/>
            <person name="Freeman R.M."/>
            <person name="Gunawardena J."/>
            <person name="Chu W."/>
            <person name="Stover N.A."/>
            <person name="Gregory B.D."/>
            <person name="Nowacki M."/>
            <person name="Derisi J."/>
            <person name="Roy S.W."/>
            <person name="Marshall W.F."/>
            <person name="Sood P."/>
        </authorList>
    </citation>
    <scope>NUCLEOTIDE SEQUENCE [LARGE SCALE GENOMIC DNA]</scope>
    <source>
        <strain evidence="2">WM001</strain>
    </source>
</reference>
<dbReference type="OrthoDB" id="10670417at2759"/>
<gene>
    <name evidence="2" type="ORF">SteCoe_31051</name>
</gene>
<dbReference type="AlphaFoldDB" id="A0A1R2B296"/>